<comment type="caution">
    <text evidence="8">Lacks conserved residue(s) required for the propagation of feature annotation.</text>
</comment>
<evidence type="ECO:0000313" key="11">
    <source>
        <dbReference type="Proteomes" id="UP000192611"/>
    </source>
</evidence>
<feature type="transmembrane region" description="Helical" evidence="8">
    <location>
        <begin position="457"/>
        <end position="479"/>
    </location>
</feature>
<feature type="transmembrane region" description="Helical" evidence="8">
    <location>
        <begin position="169"/>
        <end position="187"/>
    </location>
</feature>
<keyword evidence="2 8" id="KW-1003">Cell membrane</keyword>
<feature type="transmembrane region" description="Helical" evidence="8">
    <location>
        <begin position="137"/>
        <end position="157"/>
    </location>
</feature>
<dbReference type="GO" id="GO:0008360">
    <property type="term" value="P:regulation of cell shape"/>
    <property type="evidence" value="ECO:0007669"/>
    <property type="project" value="UniProtKB-UniRule"/>
</dbReference>
<keyword evidence="7 8" id="KW-0472">Membrane</keyword>
<feature type="transmembrane region" description="Helical" evidence="8">
    <location>
        <begin position="318"/>
        <end position="340"/>
    </location>
</feature>
<evidence type="ECO:0000256" key="5">
    <source>
        <dbReference type="ARBA" id="ARBA00022984"/>
    </source>
</evidence>
<evidence type="ECO:0000256" key="7">
    <source>
        <dbReference type="ARBA" id="ARBA00023136"/>
    </source>
</evidence>
<feature type="transmembrane region" description="Helical" evidence="8">
    <location>
        <begin position="360"/>
        <end position="384"/>
    </location>
</feature>
<dbReference type="GO" id="GO:0034204">
    <property type="term" value="P:lipid translocation"/>
    <property type="evidence" value="ECO:0007669"/>
    <property type="project" value="TreeGrafter"/>
</dbReference>
<comment type="caution">
    <text evidence="10">The sequence shown here is derived from an EMBL/GenBank/DDBJ whole genome shotgun (WGS) entry which is preliminary data.</text>
</comment>
<dbReference type="PIRSF" id="PIRSF002869">
    <property type="entry name" value="MviN"/>
    <property type="match status" value="1"/>
</dbReference>
<keyword evidence="8 9" id="KW-0961">Cell wall biogenesis/degradation</keyword>
<dbReference type="InterPro" id="IPR051050">
    <property type="entry name" value="Lipid_II_flippase_MurJ/MviN"/>
</dbReference>
<dbReference type="Proteomes" id="UP000192611">
    <property type="component" value="Unassembled WGS sequence"/>
</dbReference>
<comment type="function">
    <text evidence="8 9">Involved in peptidoglycan biosynthesis. Transports lipid-linked peptidoglycan precursors from the inner to the outer leaflet of the cytoplasmic membrane.</text>
</comment>
<dbReference type="AlphaFoldDB" id="A0A1W9S093"/>
<dbReference type="UniPathway" id="UPA00219"/>
<feature type="transmembrane region" description="Helical" evidence="8">
    <location>
        <begin position="237"/>
        <end position="256"/>
    </location>
</feature>
<dbReference type="Pfam" id="PF03023">
    <property type="entry name" value="MurJ"/>
    <property type="match status" value="1"/>
</dbReference>
<gene>
    <name evidence="8" type="primary">murJ</name>
    <name evidence="10" type="ORF">B6D57_04010</name>
</gene>
<keyword evidence="6 8" id="KW-1133">Transmembrane helix</keyword>
<comment type="similarity">
    <text evidence="8 9">Belongs to the MurJ/MviN family.</text>
</comment>
<name>A0A1W9S093_9BACT</name>
<feature type="transmembrane region" description="Helical" evidence="8">
    <location>
        <begin position="193"/>
        <end position="216"/>
    </location>
</feature>
<dbReference type="PANTHER" id="PTHR47019">
    <property type="entry name" value="LIPID II FLIPPASE MURJ"/>
    <property type="match status" value="1"/>
</dbReference>
<comment type="subcellular location">
    <subcellularLocation>
        <location evidence="1 8">Cell membrane</location>
        <topology evidence="1 8">Multi-pass membrane protein</topology>
    </subcellularLocation>
</comment>
<dbReference type="GO" id="GO:0005886">
    <property type="term" value="C:plasma membrane"/>
    <property type="evidence" value="ECO:0007669"/>
    <property type="project" value="UniProtKB-SubCell"/>
</dbReference>
<feature type="transmembrane region" description="Helical" evidence="8">
    <location>
        <begin position="278"/>
        <end position="298"/>
    </location>
</feature>
<protein>
    <recommendedName>
        <fullName evidence="8">Probable lipid II flippase MurJ</fullName>
    </recommendedName>
</protein>
<dbReference type="CDD" id="cd13123">
    <property type="entry name" value="MATE_MurJ_like"/>
    <property type="match status" value="1"/>
</dbReference>
<sequence length="524" mass="56734">MVSGRMVRAAGILSVSTLISRILGLIREILFAGIFGANYVTDAFRVAYAIPYVLRRLLGEGAMSAYLVPVFTDIRAKEGDENAKIFAYTAYTTFSLVVFAIIAIGIAIAPLIVFVIAPGLKSNPEAFNLAVYLARLMLPYMFLMMTSAMSMGILNSYEHFFTPSLSPIVMNLAFIGAMLYLCPLLGGDISNQIVGLAYGVLIGGLLQVLVQVPAQFRFGIKFKPIFNFMHKGIKRMLLLMGPAMLVIGVVRINLLLDNIAASFLGEGVISILSYGERLLQFPLGIIGFAISTSSLPLLSRYFSDGKLDQMKRTLMEAFTLATVVCLPAMFGLFALGGPLVEVIFRHGAFTMGDAHATTSVLYAFSIGLFGFVGVQVLVPGFYAMHDTKTPVWGALSALVTNGTLNFALMPFFGAFGIALATSISAYVNALVIAMLLRRRIGRLGFREFTKKALRIALASIVMAVLVWLAYHWLITIIGYGLIEKIVGVVVCTGLGVALFLALSKLLGITEVNDIISRLFGRSPD</sequence>
<feature type="transmembrane region" description="Helical" evidence="8">
    <location>
        <begin position="85"/>
        <end position="117"/>
    </location>
</feature>
<dbReference type="EMBL" id="NATQ01000078">
    <property type="protein sequence ID" value="OQX90271.1"/>
    <property type="molecule type" value="Genomic_DNA"/>
</dbReference>
<proteinExistence type="inferred from homology"/>
<dbReference type="GO" id="GO:0015648">
    <property type="term" value="F:lipid-linked peptidoglycan transporter activity"/>
    <property type="evidence" value="ECO:0007669"/>
    <property type="project" value="UniProtKB-UniRule"/>
</dbReference>
<keyword evidence="3 8" id="KW-0812">Transmembrane</keyword>
<keyword evidence="8 9" id="KW-0813">Transport</keyword>
<feature type="transmembrane region" description="Helical" evidence="8">
    <location>
        <begin position="485"/>
        <end position="507"/>
    </location>
</feature>
<evidence type="ECO:0000256" key="3">
    <source>
        <dbReference type="ARBA" id="ARBA00022692"/>
    </source>
</evidence>
<dbReference type="NCBIfam" id="TIGR01695">
    <property type="entry name" value="murJ_mviN"/>
    <property type="match status" value="1"/>
</dbReference>
<evidence type="ECO:0000256" key="6">
    <source>
        <dbReference type="ARBA" id="ARBA00022989"/>
    </source>
</evidence>
<dbReference type="PRINTS" id="PR01806">
    <property type="entry name" value="VIRFACTRMVIN"/>
</dbReference>
<keyword evidence="4 8" id="KW-0133">Cell shape</keyword>
<evidence type="ECO:0000256" key="1">
    <source>
        <dbReference type="ARBA" id="ARBA00004651"/>
    </source>
</evidence>
<dbReference type="GO" id="GO:0009252">
    <property type="term" value="P:peptidoglycan biosynthetic process"/>
    <property type="evidence" value="ECO:0007669"/>
    <property type="project" value="UniProtKB-UniRule"/>
</dbReference>
<feature type="transmembrane region" description="Helical" evidence="8">
    <location>
        <begin position="414"/>
        <end position="436"/>
    </location>
</feature>
<evidence type="ECO:0000256" key="8">
    <source>
        <dbReference type="HAMAP-Rule" id="MF_02078"/>
    </source>
</evidence>
<evidence type="ECO:0000313" key="10">
    <source>
        <dbReference type="EMBL" id="OQX90271.1"/>
    </source>
</evidence>
<keyword evidence="5 8" id="KW-0573">Peptidoglycan synthesis</keyword>
<dbReference type="HAMAP" id="MF_02078">
    <property type="entry name" value="MurJ_MviN"/>
    <property type="match status" value="1"/>
</dbReference>
<dbReference type="GO" id="GO:0071555">
    <property type="term" value="P:cell wall organization"/>
    <property type="evidence" value="ECO:0007669"/>
    <property type="project" value="UniProtKB-UniRule"/>
</dbReference>
<comment type="pathway">
    <text evidence="8">Cell wall biogenesis; peptidoglycan biosynthesis.</text>
</comment>
<organism evidence="10 11">
    <name type="scientific">Candidatus Coatesbacteria bacterium 4484_99</name>
    <dbReference type="NCBI Taxonomy" id="1970774"/>
    <lineage>
        <taxon>Bacteria</taxon>
        <taxon>Candidatus Coatesiibacteriota</taxon>
    </lineage>
</organism>
<accession>A0A1W9S093</accession>
<dbReference type="PANTHER" id="PTHR47019:SF1">
    <property type="entry name" value="LIPID II FLIPPASE MURJ"/>
    <property type="match status" value="1"/>
</dbReference>
<reference evidence="11" key="1">
    <citation type="submission" date="2017-03" db="EMBL/GenBank/DDBJ databases">
        <title>Novel pathways for hydrocarbon cycling and metabolic interdependencies in hydrothermal sediment communities.</title>
        <authorList>
            <person name="Dombrowski N."/>
            <person name="Seitz K."/>
            <person name="Teske A."/>
            <person name="Baker B."/>
        </authorList>
    </citation>
    <scope>NUCLEOTIDE SEQUENCE [LARGE SCALE GENOMIC DNA]</scope>
</reference>
<dbReference type="InterPro" id="IPR004268">
    <property type="entry name" value="MurJ"/>
</dbReference>
<evidence type="ECO:0000256" key="2">
    <source>
        <dbReference type="ARBA" id="ARBA00022475"/>
    </source>
</evidence>
<evidence type="ECO:0000256" key="9">
    <source>
        <dbReference type="PIRNR" id="PIRNR002869"/>
    </source>
</evidence>
<evidence type="ECO:0000256" key="4">
    <source>
        <dbReference type="ARBA" id="ARBA00022960"/>
    </source>
</evidence>